<feature type="region of interest" description="Disordered" evidence="1">
    <location>
        <begin position="168"/>
        <end position="200"/>
    </location>
</feature>
<evidence type="ECO:0000313" key="5">
    <source>
        <dbReference type="Proteomes" id="UP000297496"/>
    </source>
</evidence>
<comment type="caution">
    <text evidence="4">The sequence shown here is derived from an EMBL/GenBank/DDBJ whole genome shotgun (WGS) entry which is preliminary data.</text>
</comment>
<evidence type="ECO:0000259" key="3">
    <source>
        <dbReference type="Pfam" id="PF25302"/>
    </source>
</evidence>
<dbReference type="NCBIfam" id="NF047619">
    <property type="entry name" value="NADase_discoid"/>
    <property type="match status" value="1"/>
</dbReference>
<feature type="compositionally biased region" description="Low complexity" evidence="1">
    <location>
        <begin position="168"/>
        <end position="196"/>
    </location>
</feature>
<keyword evidence="2" id="KW-1133">Transmembrane helix</keyword>
<dbReference type="AlphaFoldDB" id="A0A4Z1C8K1"/>
<organism evidence="4 5">
    <name type="scientific">Nocardioides eburneiflavus</name>
    <dbReference type="NCBI Taxonomy" id="2518372"/>
    <lineage>
        <taxon>Bacteria</taxon>
        <taxon>Bacillati</taxon>
        <taxon>Actinomycetota</taxon>
        <taxon>Actinomycetes</taxon>
        <taxon>Propionibacteriales</taxon>
        <taxon>Nocardioidaceae</taxon>
        <taxon>Nocardioides</taxon>
    </lineage>
</organism>
<dbReference type="EMBL" id="SRRO01000001">
    <property type="protein sequence ID" value="TGN66142.1"/>
    <property type="molecule type" value="Genomic_DNA"/>
</dbReference>
<feature type="region of interest" description="Disordered" evidence="1">
    <location>
        <begin position="31"/>
        <end position="110"/>
    </location>
</feature>
<protein>
    <submittedName>
        <fullName evidence="4">Zinc ribbon domain-containing protein</fullName>
    </submittedName>
</protein>
<name>A0A4Z1C8K1_9ACTN</name>
<dbReference type="Gene3D" id="2.60.120.260">
    <property type="entry name" value="Galactose-binding domain-like"/>
    <property type="match status" value="1"/>
</dbReference>
<gene>
    <name evidence="4" type="ORF">EXE59_20930</name>
</gene>
<dbReference type="SUPFAM" id="SSF49785">
    <property type="entry name" value="Galactose-binding domain-like"/>
    <property type="match status" value="1"/>
</dbReference>
<feature type="transmembrane region" description="Helical" evidence="2">
    <location>
        <begin position="133"/>
        <end position="151"/>
    </location>
</feature>
<reference evidence="4 5" key="1">
    <citation type="submission" date="2019-04" db="EMBL/GenBank/DDBJ databases">
        <title>Three New Species of Nocardioides, Nocardioides euryhalodurans sp. nov., Nocardioides seonyuensis sp. nov. and Nocardioides eburneoflavus sp. nov. Isolated from Soil.</title>
        <authorList>
            <person name="Roh S.G."/>
            <person name="Lee C."/>
            <person name="Kim M.-K."/>
            <person name="Kim S.B."/>
        </authorList>
    </citation>
    <scope>NUCLEOTIDE SEQUENCE [LARGE SCALE GENOMIC DNA]</scope>
    <source>
        <strain evidence="4 5">MMS17-SY213</strain>
    </source>
</reference>
<feature type="compositionally biased region" description="Low complexity" evidence="1">
    <location>
        <begin position="81"/>
        <end position="91"/>
    </location>
</feature>
<accession>A0A4Z1C8K1</accession>
<dbReference type="Pfam" id="PF25302">
    <property type="entry name" value="NADase_transloc"/>
    <property type="match status" value="1"/>
</dbReference>
<dbReference type="Proteomes" id="UP000297496">
    <property type="component" value="Unassembled WGS sequence"/>
</dbReference>
<sequence length="358" mass="37290">MDSCVSCGAELGVGRFCLNCGHPIGAPAPAPARPRLAPAPVPVEQQPIAPPVQAADPTPVAPTSPPEVPVEGSTQPPLHSPTQPTVRPPAARRAEPPAPAPARTRPEWDPRDELLPYEEVDEVDLPAVRGHAWLYWIAGAALLVALVLVLLEVLESDDTAVDATAAVDGTASTESSQEAGANEEAAAGQDEAQPPEGVGKRRELAGTVTFDVPGTAPPTQDFDGSLVAYEAGQMGDGDPSTAWRIAGDATGQKITMTLPETAVIHRLGIVNGYAKNVAGVAWYPNNRRILTATWQFADGSAIEQTFAERPGLQMMKVPPVATRTLSITINAVTPPGSGSLGRDYTAISEVSIIGQRAG</sequence>
<feature type="domain" description="NAD glycohydrolase translocation F5/8 type C" evidence="3">
    <location>
        <begin position="227"/>
        <end position="351"/>
    </location>
</feature>
<feature type="compositionally biased region" description="Pro residues" evidence="1">
    <location>
        <begin position="59"/>
        <end position="68"/>
    </location>
</feature>
<proteinExistence type="predicted"/>
<keyword evidence="2" id="KW-0812">Transmembrane</keyword>
<dbReference type="InterPro" id="IPR057561">
    <property type="entry name" value="NADase_transloc"/>
</dbReference>
<evidence type="ECO:0000256" key="2">
    <source>
        <dbReference type="SAM" id="Phobius"/>
    </source>
</evidence>
<dbReference type="OrthoDB" id="3712014at2"/>
<dbReference type="RefSeq" id="WP_135840627.1">
    <property type="nucleotide sequence ID" value="NZ_SRRO01000001.1"/>
</dbReference>
<keyword evidence="2" id="KW-0472">Membrane</keyword>
<feature type="compositionally biased region" description="Pro residues" evidence="1">
    <location>
        <begin position="31"/>
        <end position="41"/>
    </location>
</feature>
<keyword evidence="5" id="KW-1185">Reference proteome</keyword>
<evidence type="ECO:0000313" key="4">
    <source>
        <dbReference type="EMBL" id="TGN66142.1"/>
    </source>
</evidence>
<evidence type="ECO:0000256" key="1">
    <source>
        <dbReference type="SAM" id="MobiDB-lite"/>
    </source>
</evidence>
<dbReference type="InterPro" id="IPR008979">
    <property type="entry name" value="Galactose-bd-like_sf"/>
</dbReference>